<sequence>MLAIEINSRIYESASPLSTPKFHLRPKINQTLLSRRRTEPYNKHSHLLQRTENSDNDSDFRISDEQYQQNLAAVTAALGLAVTEVVDFINGKCSLNLKLTAAFGIPLIWCDAE</sequence>
<keyword evidence="2" id="KW-1185">Reference proteome</keyword>
<gene>
    <name evidence="1" type="ORF">Vadar_017270</name>
</gene>
<name>A0ACB7YFB1_9ERIC</name>
<proteinExistence type="predicted"/>
<organism evidence="1 2">
    <name type="scientific">Vaccinium darrowii</name>
    <dbReference type="NCBI Taxonomy" id="229202"/>
    <lineage>
        <taxon>Eukaryota</taxon>
        <taxon>Viridiplantae</taxon>
        <taxon>Streptophyta</taxon>
        <taxon>Embryophyta</taxon>
        <taxon>Tracheophyta</taxon>
        <taxon>Spermatophyta</taxon>
        <taxon>Magnoliopsida</taxon>
        <taxon>eudicotyledons</taxon>
        <taxon>Gunneridae</taxon>
        <taxon>Pentapetalae</taxon>
        <taxon>asterids</taxon>
        <taxon>Ericales</taxon>
        <taxon>Ericaceae</taxon>
        <taxon>Vaccinioideae</taxon>
        <taxon>Vaccinieae</taxon>
        <taxon>Vaccinium</taxon>
    </lineage>
</organism>
<dbReference type="EMBL" id="CM037158">
    <property type="protein sequence ID" value="KAH7851849.1"/>
    <property type="molecule type" value="Genomic_DNA"/>
</dbReference>
<evidence type="ECO:0000313" key="1">
    <source>
        <dbReference type="EMBL" id="KAH7851849.1"/>
    </source>
</evidence>
<dbReference type="Proteomes" id="UP000828048">
    <property type="component" value="Chromosome 8"/>
</dbReference>
<reference evidence="1 2" key="1">
    <citation type="journal article" date="2021" name="Hortic Res">
        <title>High-quality reference genome and annotation aids understanding of berry development for evergreen blueberry (Vaccinium darrowii).</title>
        <authorList>
            <person name="Yu J."/>
            <person name="Hulse-Kemp A.M."/>
            <person name="Babiker E."/>
            <person name="Staton M."/>
        </authorList>
    </citation>
    <scope>NUCLEOTIDE SEQUENCE [LARGE SCALE GENOMIC DNA]</scope>
    <source>
        <strain evidence="2">cv. NJ 8807/NJ 8810</strain>
        <tissue evidence="1">Young leaf</tissue>
    </source>
</reference>
<protein>
    <submittedName>
        <fullName evidence="1">Uncharacterized protein</fullName>
    </submittedName>
</protein>
<comment type="caution">
    <text evidence="1">The sequence shown here is derived from an EMBL/GenBank/DDBJ whole genome shotgun (WGS) entry which is preliminary data.</text>
</comment>
<evidence type="ECO:0000313" key="2">
    <source>
        <dbReference type="Proteomes" id="UP000828048"/>
    </source>
</evidence>
<accession>A0ACB7YFB1</accession>